<dbReference type="EMBL" id="HBUF01216672">
    <property type="protein sequence ID" value="CAG6667499.1"/>
    <property type="molecule type" value="Transcribed_RNA"/>
</dbReference>
<proteinExistence type="predicted"/>
<dbReference type="AlphaFoldDB" id="A0A8D8ZKS5"/>
<dbReference type="EMBL" id="HBUF01216673">
    <property type="protein sequence ID" value="CAG6667503.1"/>
    <property type="molecule type" value="Transcribed_RNA"/>
</dbReference>
<dbReference type="EMBL" id="HBUF01216671">
    <property type="protein sequence ID" value="CAG6667495.1"/>
    <property type="molecule type" value="Transcribed_RNA"/>
</dbReference>
<organism evidence="1">
    <name type="scientific">Cacopsylla melanoneura</name>
    <dbReference type="NCBI Taxonomy" id="428564"/>
    <lineage>
        <taxon>Eukaryota</taxon>
        <taxon>Metazoa</taxon>
        <taxon>Ecdysozoa</taxon>
        <taxon>Arthropoda</taxon>
        <taxon>Hexapoda</taxon>
        <taxon>Insecta</taxon>
        <taxon>Pterygota</taxon>
        <taxon>Neoptera</taxon>
        <taxon>Paraneoptera</taxon>
        <taxon>Hemiptera</taxon>
        <taxon>Sternorrhyncha</taxon>
        <taxon>Psylloidea</taxon>
        <taxon>Psyllidae</taxon>
        <taxon>Psyllinae</taxon>
        <taxon>Cacopsylla</taxon>
    </lineage>
</organism>
<dbReference type="EMBL" id="HBUF01216674">
    <property type="protein sequence ID" value="CAG6667507.1"/>
    <property type="molecule type" value="Transcribed_RNA"/>
</dbReference>
<dbReference type="EMBL" id="HBUF01367573">
    <property type="protein sequence ID" value="CAG6724404.1"/>
    <property type="molecule type" value="Transcribed_RNA"/>
</dbReference>
<evidence type="ECO:0000313" key="1">
    <source>
        <dbReference type="EMBL" id="CAG6749588.1"/>
    </source>
</evidence>
<sequence length="100" mass="11605">MNLKTRLKMEKTMKPLETTVLSANLMRQVTKRRMKTTRIAILLILVDSNGSQRVNEVMVVVALPVVQGVEIRLERRLGSRRKVRIRRHPVIVKIVKHLKS</sequence>
<protein>
    <submittedName>
        <fullName evidence="1">Uncharacterized protein</fullName>
    </submittedName>
</protein>
<accession>A0A8D8ZKS5</accession>
<reference evidence="1" key="1">
    <citation type="submission" date="2021-05" db="EMBL/GenBank/DDBJ databases">
        <authorList>
            <person name="Alioto T."/>
            <person name="Alioto T."/>
            <person name="Gomez Garrido J."/>
        </authorList>
    </citation>
    <scope>NUCLEOTIDE SEQUENCE</scope>
</reference>
<dbReference type="EMBL" id="HBUF01523846">
    <property type="protein sequence ID" value="CAG6749588.1"/>
    <property type="molecule type" value="Transcribed_RNA"/>
</dbReference>
<name>A0A8D8ZKS5_9HEMI</name>